<sequence>MTKFLIALSSGLIVGMSSAAFAQSTTAPVGATATTSATSSPLTPTIANPLLTNNATTSQSSSQLPSFLVQSPLERIRIDPTAPSSLSLVIGPTNSNTAVLNGDVITSSTPPATGLALNAFVTQSGLSAPPAPSATSPSFYPSPLAVPASTAAFLSRFPGGLTGIGVTTGSALPPGANPTGASSTPGATSTRSSIGIGRSSSRSSGR</sequence>
<dbReference type="Proteomes" id="UP000199423">
    <property type="component" value="Unassembled WGS sequence"/>
</dbReference>
<accession>A0A1I7NQS5</accession>
<keyword evidence="2" id="KW-0732">Signal</keyword>
<organism evidence="3 4">
    <name type="scientific">Hyphomicrobium facile</name>
    <dbReference type="NCBI Taxonomy" id="51670"/>
    <lineage>
        <taxon>Bacteria</taxon>
        <taxon>Pseudomonadati</taxon>
        <taxon>Pseudomonadota</taxon>
        <taxon>Alphaproteobacteria</taxon>
        <taxon>Hyphomicrobiales</taxon>
        <taxon>Hyphomicrobiaceae</taxon>
        <taxon>Hyphomicrobium</taxon>
    </lineage>
</organism>
<dbReference type="AlphaFoldDB" id="A0A1I7NQS5"/>
<gene>
    <name evidence="3" type="ORF">SAMN04488557_2911</name>
</gene>
<evidence type="ECO:0000313" key="3">
    <source>
        <dbReference type="EMBL" id="SFV36938.1"/>
    </source>
</evidence>
<dbReference type="EMBL" id="FPCH01000003">
    <property type="protein sequence ID" value="SFV36938.1"/>
    <property type="molecule type" value="Genomic_DNA"/>
</dbReference>
<feature type="signal peptide" evidence="2">
    <location>
        <begin position="1"/>
        <end position="22"/>
    </location>
</feature>
<keyword evidence="4" id="KW-1185">Reference proteome</keyword>
<proteinExistence type="predicted"/>
<feature type="compositionally biased region" description="Low complexity" evidence="1">
    <location>
        <begin position="178"/>
        <end position="206"/>
    </location>
</feature>
<name>A0A1I7NQS5_9HYPH</name>
<evidence type="ECO:0000256" key="1">
    <source>
        <dbReference type="SAM" id="MobiDB-lite"/>
    </source>
</evidence>
<evidence type="ECO:0000256" key="2">
    <source>
        <dbReference type="SAM" id="SignalP"/>
    </source>
</evidence>
<feature type="chain" id="PRO_5011556453" evidence="2">
    <location>
        <begin position="23"/>
        <end position="206"/>
    </location>
</feature>
<reference evidence="4" key="1">
    <citation type="submission" date="2016-10" db="EMBL/GenBank/DDBJ databases">
        <authorList>
            <person name="Varghese N."/>
            <person name="Submissions S."/>
        </authorList>
    </citation>
    <scope>NUCLEOTIDE SEQUENCE [LARGE SCALE GENOMIC DNA]</scope>
    <source>
        <strain evidence="4">DSM 1565</strain>
    </source>
</reference>
<evidence type="ECO:0000313" key="4">
    <source>
        <dbReference type="Proteomes" id="UP000199423"/>
    </source>
</evidence>
<dbReference type="STRING" id="51670.SAMN04488557_2911"/>
<protein>
    <submittedName>
        <fullName evidence="3">Uncharacterized protein</fullName>
    </submittedName>
</protein>
<feature type="region of interest" description="Disordered" evidence="1">
    <location>
        <begin position="165"/>
        <end position="206"/>
    </location>
</feature>